<dbReference type="InterPro" id="IPR050245">
    <property type="entry name" value="PrsA_foldase"/>
</dbReference>
<dbReference type="Gene3D" id="3.10.50.40">
    <property type="match status" value="1"/>
</dbReference>
<evidence type="ECO:0000313" key="11">
    <source>
        <dbReference type="EMBL" id="SLN64274.1"/>
    </source>
</evidence>
<dbReference type="InterPro" id="IPR046357">
    <property type="entry name" value="PPIase_dom_sf"/>
</dbReference>
<dbReference type="AlphaFoldDB" id="A0A1Y5THT6"/>
<evidence type="ECO:0000256" key="6">
    <source>
        <dbReference type="ARBA" id="ARBA00023110"/>
    </source>
</evidence>
<evidence type="ECO:0000259" key="10">
    <source>
        <dbReference type="Pfam" id="PF13145"/>
    </source>
</evidence>
<evidence type="ECO:0000256" key="2">
    <source>
        <dbReference type="ARBA" id="ARBA00007656"/>
    </source>
</evidence>
<evidence type="ECO:0000256" key="9">
    <source>
        <dbReference type="ARBA" id="ARBA00031484"/>
    </source>
</evidence>
<dbReference type="Proteomes" id="UP000193409">
    <property type="component" value="Unassembled WGS sequence"/>
</dbReference>
<keyword evidence="5" id="KW-0732">Signal</keyword>
<name>A0A1Y5THT6_9RHOB</name>
<proteinExistence type="inferred from homology"/>
<gene>
    <name evidence="11" type="ORF">PSA7680_03390</name>
</gene>
<evidence type="ECO:0000256" key="1">
    <source>
        <dbReference type="ARBA" id="ARBA00000971"/>
    </source>
</evidence>
<dbReference type="PANTHER" id="PTHR47245:SF1">
    <property type="entry name" value="FOLDASE PROTEIN PRSA"/>
    <property type="match status" value="1"/>
</dbReference>
<dbReference type="InterPro" id="IPR000297">
    <property type="entry name" value="PPIase_PpiC"/>
</dbReference>
<dbReference type="SUPFAM" id="SSF109998">
    <property type="entry name" value="Triger factor/SurA peptide-binding domain-like"/>
    <property type="match status" value="1"/>
</dbReference>
<dbReference type="EC" id="5.2.1.8" evidence="3"/>
<dbReference type="EMBL" id="FWFQ01000035">
    <property type="protein sequence ID" value="SLN64274.1"/>
    <property type="molecule type" value="Genomic_DNA"/>
</dbReference>
<dbReference type="Pfam" id="PF13145">
    <property type="entry name" value="Rotamase_2"/>
    <property type="match status" value="1"/>
</dbReference>
<evidence type="ECO:0000256" key="4">
    <source>
        <dbReference type="ARBA" id="ARBA00018370"/>
    </source>
</evidence>
<accession>A0A1Y5THT6</accession>
<comment type="catalytic activity">
    <reaction evidence="1">
        <text>[protein]-peptidylproline (omega=180) = [protein]-peptidylproline (omega=0)</text>
        <dbReference type="Rhea" id="RHEA:16237"/>
        <dbReference type="Rhea" id="RHEA-COMP:10747"/>
        <dbReference type="Rhea" id="RHEA-COMP:10748"/>
        <dbReference type="ChEBI" id="CHEBI:83833"/>
        <dbReference type="ChEBI" id="CHEBI:83834"/>
        <dbReference type="EC" id="5.2.1.8"/>
    </reaction>
</comment>
<dbReference type="InterPro" id="IPR027304">
    <property type="entry name" value="Trigger_fact/SurA_dom_sf"/>
</dbReference>
<evidence type="ECO:0000256" key="7">
    <source>
        <dbReference type="ARBA" id="ARBA00023235"/>
    </source>
</evidence>
<evidence type="ECO:0000313" key="12">
    <source>
        <dbReference type="Proteomes" id="UP000193409"/>
    </source>
</evidence>
<keyword evidence="12" id="KW-1185">Reference proteome</keyword>
<dbReference type="RefSeq" id="WP_176244175.1">
    <property type="nucleotide sequence ID" value="NZ_FWFQ01000035.1"/>
</dbReference>
<sequence>MIRKALGEPLLHFFLIGAILFAVFALRNPDAGEAEGERIIRVDEGDIERLRQNYEAVWNRAPTEEALAGLVENYVYEEVLVREALALGMDQNDAVIRQRLRQKMEFLASAAADAVQPTDAEIAAYYEDHAADYTRPARIGFQQIYLGDTASQADVAALKAALDGGADWRTQGRMSLLPPEVPPSGEGAISGQFGPRLFEALSAAQEGAWIGPVASGYGLHLVRITEKIPAETLPLEQVRERVLADLKQARAEEMAEKQREFLMSRYTVERVEAAQ</sequence>
<keyword evidence="7" id="KW-0413">Isomerase</keyword>
<evidence type="ECO:0000256" key="5">
    <source>
        <dbReference type="ARBA" id="ARBA00022729"/>
    </source>
</evidence>
<evidence type="ECO:0000256" key="3">
    <source>
        <dbReference type="ARBA" id="ARBA00013194"/>
    </source>
</evidence>
<dbReference type="PANTHER" id="PTHR47245">
    <property type="entry name" value="PEPTIDYLPROLYL ISOMERASE"/>
    <property type="match status" value="1"/>
</dbReference>
<organism evidence="11 12">
    <name type="scientific">Pseudoruegeria aquimaris</name>
    <dbReference type="NCBI Taxonomy" id="393663"/>
    <lineage>
        <taxon>Bacteria</taxon>
        <taxon>Pseudomonadati</taxon>
        <taxon>Pseudomonadota</taxon>
        <taxon>Alphaproteobacteria</taxon>
        <taxon>Rhodobacterales</taxon>
        <taxon>Roseobacteraceae</taxon>
        <taxon>Pseudoruegeria</taxon>
    </lineage>
</organism>
<evidence type="ECO:0000256" key="8">
    <source>
        <dbReference type="ARBA" id="ARBA00030642"/>
    </source>
</evidence>
<protein>
    <recommendedName>
        <fullName evidence="4">Parvulin-like PPIase</fullName>
        <ecNumber evidence="3">5.2.1.8</ecNumber>
    </recommendedName>
    <alternativeName>
        <fullName evidence="8">Peptidyl-prolyl cis-trans isomerase plp</fullName>
    </alternativeName>
    <alternativeName>
        <fullName evidence="9">Rotamase plp</fullName>
    </alternativeName>
</protein>
<keyword evidence="6" id="KW-0697">Rotamase</keyword>
<comment type="similarity">
    <text evidence="2">Belongs to the PpiC/parvulin rotamase family.</text>
</comment>
<reference evidence="11 12" key="1">
    <citation type="submission" date="2017-03" db="EMBL/GenBank/DDBJ databases">
        <authorList>
            <person name="Afonso C.L."/>
            <person name="Miller P.J."/>
            <person name="Scott M.A."/>
            <person name="Spackman E."/>
            <person name="Goraichik I."/>
            <person name="Dimitrov K.M."/>
            <person name="Suarez D.L."/>
            <person name="Swayne D.E."/>
        </authorList>
    </citation>
    <scope>NUCLEOTIDE SEQUENCE [LARGE SCALE GENOMIC DNA]</scope>
    <source>
        <strain evidence="11 12">CECT 7680</strain>
    </source>
</reference>
<dbReference type="GO" id="GO:0003755">
    <property type="term" value="F:peptidyl-prolyl cis-trans isomerase activity"/>
    <property type="evidence" value="ECO:0007669"/>
    <property type="project" value="UniProtKB-KW"/>
</dbReference>
<feature type="domain" description="PpiC" evidence="10">
    <location>
        <begin position="117"/>
        <end position="240"/>
    </location>
</feature>